<evidence type="ECO:0000313" key="3">
    <source>
        <dbReference type="EMBL" id="TWR66635.1"/>
    </source>
</evidence>
<proteinExistence type="predicted"/>
<evidence type="ECO:0000313" key="2">
    <source>
        <dbReference type="EMBL" id="SDR34259.1"/>
    </source>
</evidence>
<dbReference type="Pfam" id="PF10754">
    <property type="entry name" value="DUF2569"/>
    <property type="match status" value="1"/>
</dbReference>
<keyword evidence="1" id="KW-0812">Transmembrane</keyword>
<dbReference type="EMBL" id="VFES01000006">
    <property type="protein sequence ID" value="TWR66635.1"/>
    <property type="molecule type" value="Genomic_DNA"/>
</dbReference>
<evidence type="ECO:0000256" key="1">
    <source>
        <dbReference type="SAM" id="Phobius"/>
    </source>
</evidence>
<keyword evidence="1" id="KW-1133">Transmembrane helix</keyword>
<name>A0A1H1I9I0_9PSED</name>
<keyword evidence="1" id="KW-0472">Membrane</keyword>
<sequence>MQESKHPKGLGGWLIVVGLGLFIALARLGYALIAVYYPIFADGSFSILTSSGTTMTNALWGAILISETLINAVFIAAFGYLVYLFFCEHYLFPKVYIVTLIASAIYVPLDAWFSSLVLVDEPIFDYNTTKETVRGLVSTSIWVPYILFSKRVKATFVQHRPVAAEAPSPVSL</sequence>
<protein>
    <submittedName>
        <fullName evidence="3">DUF2569 domain-containing protein</fullName>
    </submittedName>
</protein>
<evidence type="ECO:0000313" key="4">
    <source>
        <dbReference type="Proteomes" id="UP000198740"/>
    </source>
</evidence>
<reference evidence="3 5" key="2">
    <citation type="submission" date="2019-06" db="EMBL/GenBank/DDBJ databases">
        <title>Pseudomonas bimorpha sp. nov. isolated from bovine raw milk and skim milk concentrate.</title>
        <authorList>
            <person name="Hofmann K."/>
            <person name="Huptas C."/>
            <person name="Doll E."/>
            <person name="Scherer S."/>
            <person name="Wenning M."/>
        </authorList>
    </citation>
    <scope>NUCLEOTIDE SEQUENCE [LARGE SCALE GENOMIC DNA]</scope>
    <source>
        <strain evidence="3 5">DSM 17515</strain>
    </source>
</reference>
<dbReference type="InterPro" id="IPR019690">
    <property type="entry name" value="DUF2569"/>
</dbReference>
<reference evidence="2 4" key="1">
    <citation type="submission" date="2016-10" db="EMBL/GenBank/DDBJ databases">
        <authorList>
            <person name="Varghese N."/>
            <person name="Submissions S."/>
        </authorList>
    </citation>
    <scope>NUCLEOTIDE SEQUENCE [LARGE SCALE GENOMIC DNA]</scope>
    <source>
        <strain evidence="2 4">BS2976</strain>
    </source>
</reference>
<keyword evidence="4" id="KW-1185">Reference proteome</keyword>
<dbReference type="OrthoDB" id="9155572at2"/>
<gene>
    <name evidence="3" type="ORF">FIV39_12115</name>
    <name evidence="2" type="ORF">SAMN04490186_5361</name>
</gene>
<organism evidence="3 5">
    <name type="scientific">Pseudomonas grimontii</name>
    <dbReference type="NCBI Taxonomy" id="129847"/>
    <lineage>
        <taxon>Bacteria</taxon>
        <taxon>Pseudomonadati</taxon>
        <taxon>Pseudomonadota</taxon>
        <taxon>Gammaproteobacteria</taxon>
        <taxon>Pseudomonadales</taxon>
        <taxon>Pseudomonadaceae</taxon>
        <taxon>Pseudomonas</taxon>
    </lineage>
</organism>
<dbReference type="RefSeq" id="WP_090406826.1">
    <property type="nucleotide sequence ID" value="NZ_CAUSAB010000008.1"/>
</dbReference>
<dbReference type="Proteomes" id="UP000317267">
    <property type="component" value="Unassembled WGS sequence"/>
</dbReference>
<dbReference type="Proteomes" id="UP000198740">
    <property type="component" value="Unassembled WGS sequence"/>
</dbReference>
<feature type="transmembrane region" description="Helical" evidence="1">
    <location>
        <begin position="12"/>
        <end position="39"/>
    </location>
</feature>
<feature type="transmembrane region" description="Helical" evidence="1">
    <location>
        <begin position="59"/>
        <end position="83"/>
    </location>
</feature>
<feature type="transmembrane region" description="Helical" evidence="1">
    <location>
        <begin position="133"/>
        <end position="148"/>
    </location>
</feature>
<dbReference type="AlphaFoldDB" id="A0A1H1I9I0"/>
<feature type="transmembrane region" description="Helical" evidence="1">
    <location>
        <begin position="95"/>
        <end position="113"/>
    </location>
</feature>
<comment type="caution">
    <text evidence="3">The sequence shown here is derived from an EMBL/GenBank/DDBJ whole genome shotgun (WGS) entry which is preliminary data.</text>
</comment>
<dbReference type="EMBL" id="FNKM01000002">
    <property type="protein sequence ID" value="SDR34259.1"/>
    <property type="molecule type" value="Genomic_DNA"/>
</dbReference>
<accession>A0A1H1I9I0</accession>
<evidence type="ECO:0000313" key="5">
    <source>
        <dbReference type="Proteomes" id="UP000317267"/>
    </source>
</evidence>